<dbReference type="AlphaFoldDB" id="A0A0V0Z3T3"/>
<comment type="caution">
    <text evidence="1">The sequence shown here is derived from an EMBL/GenBank/DDBJ whole genome shotgun (WGS) entry which is preliminary data.</text>
</comment>
<accession>A0A0V0Z3T3</accession>
<evidence type="ECO:0000313" key="1">
    <source>
        <dbReference type="EMBL" id="KRY07036.1"/>
    </source>
</evidence>
<keyword evidence="2" id="KW-1185">Reference proteome</keyword>
<sequence>MRICRDIVKKVALFCDFTIFMQKLQRIPSGNVTDSNNICT</sequence>
<protein>
    <submittedName>
        <fullName evidence="1">Uncharacterized protein</fullName>
    </submittedName>
</protein>
<reference evidence="1 2" key="1">
    <citation type="submission" date="2015-01" db="EMBL/GenBank/DDBJ databases">
        <title>Evolution of Trichinella species and genotypes.</title>
        <authorList>
            <person name="Korhonen P.K."/>
            <person name="Edoardo P."/>
            <person name="Giuseppe L.R."/>
            <person name="Gasser R.B."/>
        </authorList>
    </citation>
    <scope>NUCLEOTIDE SEQUENCE [LARGE SCALE GENOMIC DNA]</scope>
    <source>
        <strain evidence="1">ISS3</strain>
    </source>
</reference>
<organism evidence="1 2">
    <name type="scientific">Trichinella spiralis</name>
    <name type="common">Trichina worm</name>
    <dbReference type="NCBI Taxonomy" id="6334"/>
    <lineage>
        <taxon>Eukaryota</taxon>
        <taxon>Metazoa</taxon>
        <taxon>Ecdysozoa</taxon>
        <taxon>Nematoda</taxon>
        <taxon>Enoplea</taxon>
        <taxon>Dorylaimia</taxon>
        <taxon>Trichinellida</taxon>
        <taxon>Trichinellidae</taxon>
        <taxon>Trichinella</taxon>
    </lineage>
</organism>
<name>A0A0V0Z3T3_TRISP</name>
<dbReference type="EMBL" id="JYDH01002892">
    <property type="protein sequence ID" value="KRY07036.1"/>
    <property type="molecule type" value="Genomic_DNA"/>
</dbReference>
<proteinExistence type="predicted"/>
<dbReference type="Proteomes" id="UP000054776">
    <property type="component" value="Unassembled WGS sequence"/>
</dbReference>
<evidence type="ECO:0000313" key="2">
    <source>
        <dbReference type="Proteomes" id="UP000054776"/>
    </source>
</evidence>
<gene>
    <name evidence="1" type="ORF">T01_3812</name>
</gene>
<dbReference type="InParanoid" id="A0A0V0Z3T3"/>